<name>A0ABT9VEP8_9BACI</name>
<keyword evidence="2" id="KW-1185">Reference proteome</keyword>
<dbReference type="SUPFAM" id="SSF81593">
    <property type="entry name" value="Nucleotidyltransferase substrate binding subunit/domain"/>
    <property type="match status" value="1"/>
</dbReference>
<sequence>MESSKSLRWKQRFETFEQSFIKLAPFNEEIFENELEEAGFIHFFEVAWEHGINTIIDYLDAQEISVDSHRQAIKEAKEFPFIKDDKVWLKALNRKNLTLYIHTDKVRHELIEDIQTYYIEELNHFYHTLKQEL</sequence>
<protein>
    <submittedName>
        <fullName evidence="1">Nucleotidyltransferase substrate binding protein (TIGR01987 family)</fullName>
    </submittedName>
</protein>
<evidence type="ECO:0000313" key="2">
    <source>
        <dbReference type="Proteomes" id="UP001224359"/>
    </source>
</evidence>
<comment type="caution">
    <text evidence="1">The sequence shown here is derived from an EMBL/GenBank/DDBJ whole genome shotgun (WGS) entry which is preliminary data.</text>
</comment>
<dbReference type="RefSeq" id="WP_306975927.1">
    <property type="nucleotide sequence ID" value="NZ_JAUSTQ010000004.1"/>
</dbReference>
<reference evidence="1 2" key="1">
    <citation type="submission" date="2023-07" db="EMBL/GenBank/DDBJ databases">
        <title>Genomic Encyclopedia of Type Strains, Phase IV (KMG-IV): sequencing the most valuable type-strain genomes for metagenomic binning, comparative biology and taxonomic classification.</title>
        <authorList>
            <person name="Goeker M."/>
        </authorList>
    </citation>
    <scope>NUCLEOTIDE SEQUENCE [LARGE SCALE GENOMIC DNA]</scope>
    <source>
        <strain evidence="1 2">DSM 16460</strain>
    </source>
</reference>
<organism evidence="1 2">
    <name type="scientific">Alkalibacillus salilacus</name>
    <dbReference type="NCBI Taxonomy" id="284582"/>
    <lineage>
        <taxon>Bacteria</taxon>
        <taxon>Bacillati</taxon>
        <taxon>Bacillota</taxon>
        <taxon>Bacilli</taxon>
        <taxon>Bacillales</taxon>
        <taxon>Bacillaceae</taxon>
        <taxon>Alkalibacillus</taxon>
    </lineage>
</organism>
<dbReference type="Proteomes" id="UP001224359">
    <property type="component" value="Unassembled WGS sequence"/>
</dbReference>
<accession>A0ABT9VEP8</accession>
<dbReference type="Pfam" id="PF08780">
    <property type="entry name" value="NTase_sub_bind"/>
    <property type="match status" value="1"/>
</dbReference>
<dbReference type="Gene3D" id="1.20.120.330">
    <property type="entry name" value="Nucleotidyltransferases domain 2"/>
    <property type="match status" value="1"/>
</dbReference>
<proteinExistence type="predicted"/>
<dbReference type="EMBL" id="JAUSTQ010000004">
    <property type="protein sequence ID" value="MDQ0159445.1"/>
    <property type="molecule type" value="Genomic_DNA"/>
</dbReference>
<dbReference type="InterPro" id="IPR010235">
    <property type="entry name" value="HepT"/>
</dbReference>
<evidence type="ECO:0000313" key="1">
    <source>
        <dbReference type="EMBL" id="MDQ0159445.1"/>
    </source>
</evidence>
<gene>
    <name evidence="1" type="ORF">J2S77_001409</name>
</gene>